<gene>
    <name evidence="3" type="ORF">RMAR1173_LOCUS9056</name>
</gene>
<accession>A0A7S2RXM5</accession>
<dbReference type="EMBL" id="HBHJ01013864">
    <property type="protein sequence ID" value="CAD9683697.1"/>
    <property type="molecule type" value="Transcribed_RNA"/>
</dbReference>
<evidence type="ECO:0000259" key="2">
    <source>
        <dbReference type="PROSITE" id="PS51698"/>
    </source>
</evidence>
<feature type="compositionally biased region" description="Low complexity" evidence="1">
    <location>
        <begin position="240"/>
        <end position="254"/>
    </location>
</feature>
<dbReference type="PANTHER" id="PTHR46573:SF1">
    <property type="entry name" value="WD REPEAT, SAM AND U-BOX DOMAIN-CONTAINING PROTEIN 1"/>
    <property type="match status" value="1"/>
</dbReference>
<feature type="compositionally biased region" description="Basic and acidic residues" evidence="1">
    <location>
        <begin position="107"/>
        <end position="141"/>
    </location>
</feature>
<dbReference type="SUPFAM" id="SSF57850">
    <property type="entry name" value="RING/U-box"/>
    <property type="match status" value="1"/>
</dbReference>
<dbReference type="InterPro" id="IPR003613">
    <property type="entry name" value="Ubox_domain"/>
</dbReference>
<evidence type="ECO:0000313" key="3">
    <source>
        <dbReference type="EMBL" id="CAD9683697.1"/>
    </source>
</evidence>
<feature type="domain" description="U-box" evidence="2">
    <location>
        <begin position="292"/>
        <end position="366"/>
    </location>
</feature>
<evidence type="ECO:0000256" key="1">
    <source>
        <dbReference type="SAM" id="MobiDB-lite"/>
    </source>
</evidence>
<dbReference type="InterPro" id="IPR045210">
    <property type="entry name" value="RING-Ubox_PUB"/>
</dbReference>
<sequence>MTQQDQLAVLRLVLSAGGLPLCRDAPSYLAVVSVLHGGLGGQNAYMRAVLGELGSEDEEDDEEDMEDYEVAGLREQVKSDAQSRYETLSPSGKSAREEEEQASVMSDARREAVRGSPRSEEDAEVVGRRTGGDPHPAEAKDGGTMARSSPAATVAARDVKGEAKARAESKSQRRSYSRPDKDDGDRFRLLGDLPSLQEQGRGPGDLLSVGLDLSTAQVSLAERLNVAAEELARALPPGLAAKSGASRSSPSAASQGKPSSSRTKGKARGRRSQPSTEARAKADAILKQENSEVPGSFACAVNGHVMKEPMVSPYGHSFERSTIELWLRTQGSVCPVTHQPLTADMLKPDTKLRDQIVRWQIQRSTSSQVQALTDEEDLYEF</sequence>
<dbReference type="InterPro" id="IPR013083">
    <property type="entry name" value="Znf_RING/FYVE/PHD"/>
</dbReference>
<dbReference type="InterPro" id="IPR052085">
    <property type="entry name" value="WD-SAM-U-box"/>
</dbReference>
<name>A0A7S2RXM5_9STRA</name>
<dbReference type="AlphaFoldDB" id="A0A7S2RXM5"/>
<feature type="region of interest" description="Disordered" evidence="1">
    <location>
        <begin position="74"/>
        <end position="208"/>
    </location>
</feature>
<reference evidence="3" key="1">
    <citation type="submission" date="2021-01" db="EMBL/GenBank/DDBJ databases">
        <authorList>
            <person name="Corre E."/>
            <person name="Pelletier E."/>
            <person name="Niang G."/>
            <person name="Scheremetjew M."/>
            <person name="Finn R."/>
            <person name="Kale V."/>
            <person name="Holt S."/>
            <person name="Cochrane G."/>
            <person name="Meng A."/>
            <person name="Brown T."/>
            <person name="Cohen L."/>
        </authorList>
    </citation>
    <scope>NUCLEOTIDE SEQUENCE</scope>
    <source>
        <strain evidence="3">CCMP1243</strain>
    </source>
</reference>
<dbReference type="PROSITE" id="PS51698">
    <property type="entry name" value="U_BOX"/>
    <property type="match status" value="1"/>
</dbReference>
<organism evidence="3">
    <name type="scientific">Rhizochromulina marina</name>
    <dbReference type="NCBI Taxonomy" id="1034831"/>
    <lineage>
        <taxon>Eukaryota</taxon>
        <taxon>Sar</taxon>
        <taxon>Stramenopiles</taxon>
        <taxon>Ochrophyta</taxon>
        <taxon>Dictyochophyceae</taxon>
        <taxon>Rhizochromulinales</taxon>
        <taxon>Rhizochromulina</taxon>
    </lineage>
</organism>
<dbReference type="GO" id="GO:0016567">
    <property type="term" value="P:protein ubiquitination"/>
    <property type="evidence" value="ECO:0007669"/>
    <property type="project" value="InterPro"/>
</dbReference>
<dbReference type="PANTHER" id="PTHR46573">
    <property type="entry name" value="WD REPEAT, SAM AND U-BOX DOMAIN-CONTAINING PROTEIN 1"/>
    <property type="match status" value="1"/>
</dbReference>
<proteinExistence type="predicted"/>
<feature type="region of interest" description="Disordered" evidence="1">
    <location>
        <begin position="238"/>
        <end position="280"/>
    </location>
</feature>
<dbReference type="Gene3D" id="3.30.40.10">
    <property type="entry name" value="Zinc/RING finger domain, C3HC4 (zinc finger)"/>
    <property type="match status" value="1"/>
</dbReference>
<dbReference type="Pfam" id="PF04564">
    <property type="entry name" value="U-box"/>
    <property type="match status" value="1"/>
</dbReference>
<dbReference type="SMART" id="SM00504">
    <property type="entry name" value="Ubox"/>
    <property type="match status" value="1"/>
</dbReference>
<dbReference type="CDD" id="cd16664">
    <property type="entry name" value="RING-Ubox_PUB"/>
    <property type="match status" value="1"/>
</dbReference>
<dbReference type="GO" id="GO:0004842">
    <property type="term" value="F:ubiquitin-protein transferase activity"/>
    <property type="evidence" value="ECO:0007669"/>
    <property type="project" value="InterPro"/>
</dbReference>
<protein>
    <recommendedName>
        <fullName evidence="2">U-box domain-containing protein</fullName>
    </recommendedName>
</protein>
<feature type="compositionally biased region" description="Basic and acidic residues" evidence="1">
    <location>
        <begin position="157"/>
        <end position="189"/>
    </location>
</feature>